<reference evidence="3 4" key="1">
    <citation type="submission" date="2018-07" db="EMBL/GenBank/DDBJ databases">
        <title>Complete genome sequence of Flavobacterium arcticum type strain SM1502T.</title>
        <authorList>
            <person name="Li Y."/>
            <person name="Li D.-D."/>
        </authorList>
    </citation>
    <scope>NUCLEOTIDE SEQUENCE [LARGE SCALE GENOMIC DNA]</scope>
    <source>
        <strain evidence="3 4">SM1502</strain>
    </source>
</reference>
<keyword evidence="4" id="KW-1185">Reference proteome</keyword>
<organism evidence="3 4">
    <name type="scientific">Flavobacterium arcticum</name>
    <dbReference type="NCBI Taxonomy" id="1784713"/>
    <lineage>
        <taxon>Bacteria</taxon>
        <taxon>Pseudomonadati</taxon>
        <taxon>Bacteroidota</taxon>
        <taxon>Flavobacteriia</taxon>
        <taxon>Flavobacteriales</taxon>
        <taxon>Flavobacteriaceae</taxon>
        <taxon>Flavobacterium</taxon>
    </lineage>
</organism>
<dbReference type="EMBL" id="CP031188">
    <property type="protein sequence ID" value="AXG74394.1"/>
    <property type="molecule type" value="Genomic_DNA"/>
</dbReference>
<dbReference type="RefSeq" id="WP_114678152.1">
    <property type="nucleotide sequence ID" value="NZ_CP031188.1"/>
</dbReference>
<protein>
    <submittedName>
        <fullName evidence="3">Phage tail protein</fullName>
    </submittedName>
</protein>
<evidence type="ECO:0000313" key="4">
    <source>
        <dbReference type="Proteomes" id="UP000253951"/>
    </source>
</evidence>
<dbReference type="SUPFAM" id="SSF88874">
    <property type="entry name" value="Receptor-binding domain of short tail fibre protein gp12"/>
    <property type="match status" value="1"/>
</dbReference>
<feature type="compositionally biased region" description="Polar residues" evidence="1">
    <location>
        <begin position="116"/>
        <end position="130"/>
    </location>
</feature>
<accession>A0A345HCT4</accession>
<sequence>MEDYLATIKTFGFNFPPRGWAFCNGQLLSIAENTALFSLLGTTFGGDGRTTFGLPDLRGRSIVHPGTGSGLSTIKWGQRGGHEQVYMTINNLPPHHHELADGMARVITNTVINTASNSATNEPDSGNNAFGSEGSFPSIYSEPPISSDSIGGVTSESHISGVTANAGAGMPLYTRNPFLGLYTCIAMVGVFPSRG</sequence>
<dbReference type="OrthoDB" id="9810174at2"/>
<proteinExistence type="predicted"/>
<dbReference type="InterPro" id="IPR011083">
    <property type="entry name" value="Phage_tail_collar_dom"/>
</dbReference>
<dbReference type="AlphaFoldDB" id="A0A345HCT4"/>
<dbReference type="InterPro" id="IPR037053">
    <property type="entry name" value="Phage_tail_collar_dom_sf"/>
</dbReference>
<evidence type="ECO:0000256" key="1">
    <source>
        <dbReference type="SAM" id="MobiDB-lite"/>
    </source>
</evidence>
<gene>
    <name evidence="3" type="ORF">DVK85_09175</name>
</gene>
<dbReference type="KEGG" id="fat:DVK85_09175"/>
<dbReference type="Proteomes" id="UP000253951">
    <property type="component" value="Chromosome"/>
</dbReference>
<dbReference type="Pfam" id="PF07484">
    <property type="entry name" value="Collar"/>
    <property type="match status" value="1"/>
</dbReference>
<name>A0A345HCT4_9FLAO</name>
<feature type="domain" description="Phage tail collar" evidence="2">
    <location>
        <begin position="7"/>
        <end position="62"/>
    </location>
</feature>
<feature type="region of interest" description="Disordered" evidence="1">
    <location>
        <begin position="116"/>
        <end position="152"/>
    </location>
</feature>
<evidence type="ECO:0000259" key="2">
    <source>
        <dbReference type="Pfam" id="PF07484"/>
    </source>
</evidence>
<dbReference type="Gene3D" id="3.90.1340.10">
    <property type="entry name" value="Phage tail collar domain"/>
    <property type="match status" value="1"/>
</dbReference>
<evidence type="ECO:0000313" key="3">
    <source>
        <dbReference type="EMBL" id="AXG74394.1"/>
    </source>
</evidence>